<gene>
    <name evidence="2" type="ORF">FE795_06295</name>
</gene>
<dbReference type="EMBL" id="CP049362">
    <property type="protein sequence ID" value="QXX78658.1"/>
    <property type="molecule type" value="Genomic_DNA"/>
</dbReference>
<dbReference type="Proteomes" id="UP000826050">
    <property type="component" value="Chromosome"/>
</dbReference>
<evidence type="ECO:0000313" key="2">
    <source>
        <dbReference type="EMBL" id="QXX78658.1"/>
    </source>
</evidence>
<name>A0ABX8SUT9_9BURK</name>
<feature type="signal peptide" evidence="1">
    <location>
        <begin position="1"/>
        <end position="23"/>
    </location>
</feature>
<dbReference type="PROSITE" id="PS51257">
    <property type="entry name" value="PROKAR_LIPOPROTEIN"/>
    <property type="match status" value="1"/>
</dbReference>
<feature type="chain" id="PRO_5046091754" description="Lipoprotein" evidence="1">
    <location>
        <begin position="24"/>
        <end position="149"/>
    </location>
</feature>
<proteinExistence type="predicted"/>
<protein>
    <recommendedName>
        <fullName evidence="4">Lipoprotein</fullName>
    </recommendedName>
</protein>
<reference evidence="2 3" key="1">
    <citation type="submission" date="2020-02" db="EMBL/GenBank/DDBJ databases">
        <title>Partial ammonium oxidation to N2 by heterotrophic bacteria.</title>
        <authorList>
            <person name="Wu M."/>
        </authorList>
    </citation>
    <scope>NUCLEOTIDE SEQUENCE [LARGE SCALE GENOMIC DNA]</scope>
    <source>
        <strain evidence="2 3">HO-1</strain>
    </source>
</reference>
<keyword evidence="1" id="KW-0732">Signal</keyword>
<dbReference type="RefSeq" id="WP_131071466.1">
    <property type="nucleotide sequence ID" value="NZ_CP049362.1"/>
</dbReference>
<accession>A0ABX8SUT9</accession>
<evidence type="ECO:0000256" key="1">
    <source>
        <dbReference type="SAM" id="SignalP"/>
    </source>
</evidence>
<organism evidence="2 3">
    <name type="scientific">Alcaligenes ammonioxydans</name>
    <dbReference type="NCBI Taxonomy" id="2582914"/>
    <lineage>
        <taxon>Bacteria</taxon>
        <taxon>Pseudomonadati</taxon>
        <taxon>Pseudomonadota</taxon>
        <taxon>Betaproteobacteria</taxon>
        <taxon>Burkholderiales</taxon>
        <taxon>Alcaligenaceae</taxon>
        <taxon>Alcaligenes</taxon>
    </lineage>
</organism>
<sequence>MIPFKQLGICAFALVLAGCAAHRAPSRFEGKPVSEAVNAMPKRLQQSGITNDGKPYYYWIFDEVETVTFTDSYAYHNTDRPGMTTGLYFYERELPRKCSVVVVYDEATQIVTDFQVNKTRNAKCRKMESYLDGSAYKPGFLLQFKDPLR</sequence>
<evidence type="ECO:0000313" key="3">
    <source>
        <dbReference type="Proteomes" id="UP000826050"/>
    </source>
</evidence>
<evidence type="ECO:0008006" key="4">
    <source>
        <dbReference type="Google" id="ProtNLM"/>
    </source>
</evidence>
<keyword evidence="3" id="KW-1185">Reference proteome</keyword>